<dbReference type="VEuPathDB" id="VectorBase:RPRC012628"/>
<keyword evidence="2" id="KW-1185">Reference proteome</keyword>
<dbReference type="Proteomes" id="UP000015103">
    <property type="component" value="Unassembled WGS sequence"/>
</dbReference>
<dbReference type="InParanoid" id="T1I8K6"/>
<reference evidence="1" key="1">
    <citation type="submission" date="2015-05" db="UniProtKB">
        <authorList>
            <consortium name="EnsemblMetazoa"/>
        </authorList>
    </citation>
    <scope>IDENTIFICATION</scope>
</reference>
<evidence type="ECO:0000313" key="2">
    <source>
        <dbReference type="Proteomes" id="UP000015103"/>
    </source>
</evidence>
<accession>T1I8K6</accession>
<organism evidence="1 2">
    <name type="scientific">Rhodnius prolixus</name>
    <name type="common">Triatomid bug</name>
    <dbReference type="NCBI Taxonomy" id="13249"/>
    <lineage>
        <taxon>Eukaryota</taxon>
        <taxon>Metazoa</taxon>
        <taxon>Ecdysozoa</taxon>
        <taxon>Arthropoda</taxon>
        <taxon>Hexapoda</taxon>
        <taxon>Insecta</taxon>
        <taxon>Pterygota</taxon>
        <taxon>Neoptera</taxon>
        <taxon>Paraneoptera</taxon>
        <taxon>Hemiptera</taxon>
        <taxon>Heteroptera</taxon>
        <taxon>Panheteroptera</taxon>
        <taxon>Cimicomorpha</taxon>
        <taxon>Reduviidae</taxon>
        <taxon>Triatominae</taxon>
        <taxon>Rhodnius</taxon>
    </lineage>
</organism>
<proteinExistence type="predicted"/>
<dbReference type="EMBL" id="ACPB03002729">
    <property type="status" value="NOT_ANNOTATED_CDS"/>
    <property type="molecule type" value="Genomic_DNA"/>
</dbReference>
<dbReference type="HOGENOM" id="CLU_2888544_0_0_1"/>
<dbReference type="AlphaFoldDB" id="T1I8K6"/>
<evidence type="ECO:0000313" key="1">
    <source>
        <dbReference type="EnsemblMetazoa" id="RPRC012628-PA"/>
    </source>
</evidence>
<dbReference type="EnsemblMetazoa" id="RPRC012628-RA">
    <property type="protein sequence ID" value="RPRC012628-PA"/>
    <property type="gene ID" value="RPRC012628"/>
</dbReference>
<sequence>MADAPNEGMYMLCGVFIAMVLVALIIILLAVTIRFLYIFSIEASKTFADNYSSFLNFGKLWLN</sequence>
<name>T1I8K6_RHOPR</name>
<protein>
    <submittedName>
        <fullName evidence="1">Uncharacterized protein</fullName>
    </submittedName>
</protein>